<dbReference type="InterPro" id="IPR000914">
    <property type="entry name" value="SBP_5_dom"/>
</dbReference>
<dbReference type="AlphaFoldDB" id="A0A949JJV8"/>
<evidence type="ECO:0000256" key="3">
    <source>
        <dbReference type="ARBA" id="ARBA00022448"/>
    </source>
</evidence>
<dbReference type="PANTHER" id="PTHR30290">
    <property type="entry name" value="PERIPLASMIC BINDING COMPONENT OF ABC TRANSPORTER"/>
    <property type="match status" value="1"/>
</dbReference>
<dbReference type="Proteomes" id="UP000694501">
    <property type="component" value="Unassembled WGS sequence"/>
</dbReference>
<dbReference type="Pfam" id="PF00496">
    <property type="entry name" value="SBP_bac_5"/>
    <property type="match status" value="1"/>
</dbReference>
<dbReference type="GO" id="GO:0015833">
    <property type="term" value="P:peptide transport"/>
    <property type="evidence" value="ECO:0007669"/>
    <property type="project" value="TreeGrafter"/>
</dbReference>
<organism evidence="7 8">
    <name type="scientific">Streptomyces tardus</name>
    <dbReference type="NCBI Taxonomy" id="2780544"/>
    <lineage>
        <taxon>Bacteria</taxon>
        <taxon>Bacillati</taxon>
        <taxon>Actinomycetota</taxon>
        <taxon>Actinomycetes</taxon>
        <taxon>Kitasatosporales</taxon>
        <taxon>Streptomycetaceae</taxon>
        <taxon>Streptomyces</taxon>
    </lineage>
</organism>
<reference evidence="7" key="1">
    <citation type="submission" date="2021-06" db="EMBL/GenBank/DDBJ databases">
        <title>Sequencing of actinobacteria type strains.</title>
        <authorList>
            <person name="Nguyen G.-S."/>
            <person name="Wentzel A."/>
        </authorList>
    </citation>
    <scope>NUCLEOTIDE SEQUENCE</scope>
    <source>
        <strain evidence="7">P38-E01</strain>
    </source>
</reference>
<dbReference type="GO" id="GO:0042597">
    <property type="term" value="C:periplasmic space"/>
    <property type="evidence" value="ECO:0007669"/>
    <property type="project" value="UniProtKB-ARBA"/>
</dbReference>
<comment type="similarity">
    <text evidence="2">Belongs to the bacterial solute-binding protein 5 family.</text>
</comment>
<evidence type="ECO:0000256" key="4">
    <source>
        <dbReference type="ARBA" id="ARBA00022729"/>
    </source>
</evidence>
<dbReference type="InterPro" id="IPR039424">
    <property type="entry name" value="SBP_5"/>
</dbReference>
<dbReference type="Gene3D" id="3.40.190.10">
    <property type="entry name" value="Periplasmic binding protein-like II"/>
    <property type="match status" value="1"/>
</dbReference>
<keyword evidence="3" id="KW-0813">Transport</keyword>
<dbReference type="PIRSF" id="PIRSF002741">
    <property type="entry name" value="MppA"/>
    <property type="match status" value="1"/>
</dbReference>
<feature type="domain" description="Solute-binding protein family 5" evidence="6">
    <location>
        <begin position="66"/>
        <end position="428"/>
    </location>
</feature>
<gene>
    <name evidence="7" type="ORF">JGS22_021165</name>
</gene>
<evidence type="ECO:0000256" key="1">
    <source>
        <dbReference type="ARBA" id="ARBA00004196"/>
    </source>
</evidence>
<dbReference type="GO" id="GO:0043190">
    <property type="term" value="C:ATP-binding cassette (ABC) transporter complex"/>
    <property type="evidence" value="ECO:0007669"/>
    <property type="project" value="InterPro"/>
</dbReference>
<dbReference type="Gene3D" id="3.10.105.10">
    <property type="entry name" value="Dipeptide-binding Protein, Domain 3"/>
    <property type="match status" value="1"/>
</dbReference>
<dbReference type="PANTHER" id="PTHR30290:SF10">
    <property type="entry name" value="PERIPLASMIC OLIGOPEPTIDE-BINDING PROTEIN-RELATED"/>
    <property type="match status" value="1"/>
</dbReference>
<evidence type="ECO:0000256" key="5">
    <source>
        <dbReference type="SAM" id="MobiDB-lite"/>
    </source>
</evidence>
<dbReference type="GO" id="GO:1904680">
    <property type="term" value="F:peptide transmembrane transporter activity"/>
    <property type="evidence" value="ECO:0007669"/>
    <property type="project" value="TreeGrafter"/>
</dbReference>
<dbReference type="EMBL" id="JAELVF020000002">
    <property type="protein sequence ID" value="MBU7600074.1"/>
    <property type="molecule type" value="Genomic_DNA"/>
</dbReference>
<dbReference type="FunFam" id="3.10.105.10:FF:000012">
    <property type="entry name" value="Peptide/nickel transport system substrate-binding protein"/>
    <property type="match status" value="1"/>
</dbReference>
<evidence type="ECO:0000259" key="6">
    <source>
        <dbReference type="Pfam" id="PF00496"/>
    </source>
</evidence>
<feature type="region of interest" description="Disordered" evidence="5">
    <location>
        <begin position="17"/>
        <end position="36"/>
    </location>
</feature>
<comment type="subcellular location">
    <subcellularLocation>
        <location evidence="1">Cell envelope</location>
    </subcellularLocation>
</comment>
<proteinExistence type="inferred from homology"/>
<dbReference type="RefSeq" id="WP_211039343.1">
    <property type="nucleotide sequence ID" value="NZ_JAELVF020000002.1"/>
</dbReference>
<name>A0A949JJV8_9ACTN</name>
<protein>
    <submittedName>
        <fullName evidence="7">Peptide-binding protein</fullName>
    </submittedName>
</protein>
<sequence length="513" mass="56868">MSVAALLAGCGTLSGSDGEGGGPVRVGTTSQPSSLDPADAWDGSWELYRNTFQSLMHIPKSSGAPEADAAEKCEFTDRKSQVYRCTLQEGLKFSSGNALDAEAVKHSFDRIRQIDSAKGPAPLLESIDEVETSGDRTVIFHLKRSDATFPLVLTTPAGSLVDPAEYPLKQLRRGNELTGSGPYRLAEYEPGRLAQLERNDSYKGAAELKNDTVEIHYFKKSGGLVKALRDEKIDLVYRGLTPDQITSLKDGTAGSDIRLDEVVGTEIRYLAFNPQDEAVSDPAVREAMAQLLDRGALVRKVYRRTAEPLYSMVPSGITGHTSAFFDRFGAPSRAKAEKLLTDAGIDEPVEFTLWYTTDRYGATMKAEFEEIQRQLNDSELFRVKVRGQEWESFQKAHRRGEYPVFGRGWFPDFPDADNYIGPFVGENNVLGIPYEEAELTGRILPASRQESDRGTAARDLQEAQKILAKDVRLLPLWQGRVYVAAKEDIAGVEWAIDTSTLMRAWELHRKGSW</sequence>
<keyword evidence="4" id="KW-0732">Signal</keyword>
<evidence type="ECO:0000256" key="2">
    <source>
        <dbReference type="ARBA" id="ARBA00005695"/>
    </source>
</evidence>
<dbReference type="GO" id="GO:0030313">
    <property type="term" value="C:cell envelope"/>
    <property type="evidence" value="ECO:0007669"/>
    <property type="project" value="UniProtKB-SubCell"/>
</dbReference>
<evidence type="ECO:0000313" key="7">
    <source>
        <dbReference type="EMBL" id="MBU7600074.1"/>
    </source>
</evidence>
<evidence type="ECO:0000313" key="8">
    <source>
        <dbReference type="Proteomes" id="UP000694501"/>
    </source>
</evidence>
<dbReference type="SUPFAM" id="SSF53850">
    <property type="entry name" value="Periplasmic binding protein-like II"/>
    <property type="match status" value="1"/>
</dbReference>
<dbReference type="InterPro" id="IPR030678">
    <property type="entry name" value="Peptide/Ni-bd"/>
</dbReference>
<comment type="caution">
    <text evidence="7">The sequence shown here is derived from an EMBL/GenBank/DDBJ whole genome shotgun (WGS) entry which is preliminary data.</text>
</comment>
<keyword evidence="8" id="KW-1185">Reference proteome</keyword>
<accession>A0A949JJV8</accession>